<accession>A0A150WLP8</accession>
<evidence type="ECO:0000313" key="1">
    <source>
        <dbReference type="EMBL" id="KYG64812.1"/>
    </source>
</evidence>
<gene>
    <name evidence="1" type="ORF">AZI86_11445</name>
</gene>
<name>A0A150WLP8_BDEBC</name>
<dbReference type="EMBL" id="LUKE01000002">
    <property type="protein sequence ID" value="KYG64812.1"/>
    <property type="molecule type" value="Genomic_DNA"/>
</dbReference>
<organism evidence="1 2">
    <name type="scientific">Bdellovibrio bacteriovorus</name>
    <dbReference type="NCBI Taxonomy" id="959"/>
    <lineage>
        <taxon>Bacteria</taxon>
        <taxon>Pseudomonadati</taxon>
        <taxon>Bdellovibrionota</taxon>
        <taxon>Bdellovibrionia</taxon>
        <taxon>Bdellovibrionales</taxon>
        <taxon>Pseudobdellovibrionaceae</taxon>
        <taxon>Bdellovibrio</taxon>
    </lineage>
</organism>
<protein>
    <submittedName>
        <fullName evidence="1">Uncharacterized protein</fullName>
    </submittedName>
</protein>
<keyword evidence="2" id="KW-1185">Reference proteome</keyword>
<comment type="caution">
    <text evidence="1">The sequence shown here is derived from an EMBL/GenBank/DDBJ whole genome shotgun (WGS) entry which is preliminary data.</text>
</comment>
<dbReference type="AlphaFoldDB" id="A0A150WLP8"/>
<proteinExistence type="predicted"/>
<dbReference type="Proteomes" id="UP000075320">
    <property type="component" value="Unassembled WGS sequence"/>
</dbReference>
<evidence type="ECO:0000313" key="2">
    <source>
        <dbReference type="Proteomes" id="UP000075320"/>
    </source>
</evidence>
<sequence>MKLLRVGYFMGTRRTFVPKGSVYLPSHHKNWRLRAMDRAGNIGDEELMFTAPFSVSKKGLEVFRSELQDFIKSLSARLDGFGDAEEVVCLNIDLFKIVKVD</sequence>
<dbReference type="RefSeq" id="WP_061835323.1">
    <property type="nucleotide sequence ID" value="NZ_LUKE01000002.1"/>
</dbReference>
<reference evidence="1 2" key="1">
    <citation type="submission" date="2016-03" db="EMBL/GenBank/DDBJ databases">
        <authorList>
            <person name="Ploux O."/>
        </authorList>
    </citation>
    <scope>NUCLEOTIDE SEQUENCE [LARGE SCALE GENOMIC DNA]</scope>
    <source>
        <strain evidence="1 2">R0</strain>
    </source>
</reference>